<dbReference type="CDD" id="cd23802">
    <property type="entry name" value="UBCc_UBE2Q"/>
    <property type="match status" value="1"/>
</dbReference>
<feature type="compositionally biased region" description="Pro residues" evidence="1">
    <location>
        <begin position="68"/>
        <end position="88"/>
    </location>
</feature>
<protein>
    <submittedName>
        <fullName evidence="4">UBIQUITIN_CONJUGAT_2 domain-containing protein</fullName>
    </submittedName>
</protein>
<evidence type="ECO:0000313" key="4">
    <source>
        <dbReference type="WBParaSite" id="maker-uti_cns_0016145-snap-gene-0.1-mRNA-1"/>
    </source>
</evidence>
<dbReference type="Pfam" id="PF00179">
    <property type="entry name" value="UQ_con"/>
    <property type="match status" value="1"/>
</dbReference>
<feature type="domain" description="UBC core" evidence="2">
    <location>
        <begin position="157"/>
        <end position="340"/>
    </location>
</feature>
<dbReference type="InterPro" id="IPR000608">
    <property type="entry name" value="UBC"/>
</dbReference>
<evidence type="ECO:0000256" key="1">
    <source>
        <dbReference type="SAM" id="MobiDB-lite"/>
    </source>
</evidence>
<proteinExistence type="predicted"/>
<feature type="region of interest" description="Disordered" evidence="1">
    <location>
        <begin position="68"/>
        <end position="137"/>
    </location>
</feature>
<dbReference type="AlphaFoldDB" id="A0A1I8ISW8"/>
<sequence>ENYPRVAPLWFSDSDNQLVTSALSDLQDCPATPAGSRGLLLLQACQLLETLCRTFGLPVPLKSPPCGPPPPPPRLPLLEPPPLPPQWPCPMRKTPGSRTSMMTSRLPRPAPTLATARRQPRPPPQGGAAAAGDANAADEDLSVPAEFAGIESRAHIDQLRRLRSAQRDMYLRRSVSSPGNQSPAASPAAGNAAASANPSPTPARLGAGYGPVDERAEGAVQRDIEQLAQQQQQAGQQAVGITLGFYFKDTFPFEPPFVRVISPVLNNGYVLQGGAICMEVLTRQGWSSAYSIESLIMQISATLVKGKARIEFSASSRSTYTMARAQHSYRALVNIHEKKG</sequence>
<dbReference type="SMART" id="SM00212">
    <property type="entry name" value="UBCc"/>
    <property type="match status" value="1"/>
</dbReference>
<dbReference type="SUPFAM" id="SSF54495">
    <property type="entry name" value="UBC-like"/>
    <property type="match status" value="1"/>
</dbReference>
<organism evidence="3 4">
    <name type="scientific">Macrostomum lignano</name>
    <dbReference type="NCBI Taxonomy" id="282301"/>
    <lineage>
        <taxon>Eukaryota</taxon>
        <taxon>Metazoa</taxon>
        <taxon>Spiralia</taxon>
        <taxon>Lophotrochozoa</taxon>
        <taxon>Platyhelminthes</taxon>
        <taxon>Rhabditophora</taxon>
        <taxon>Macrostomorpha</taxon>
        <taxon>Macrostomida</taxon>
        <taxon>Macrostomidae</taxon>
        <taxon>Macrostomum</taxon>
    </lineage>
</organism>
<keyword evidence="3" id="KW-1185">Reference proteome</keyword>
<dbReference type="Proteomes" id="UP000095280">
    <property type="component" value="Unplaced"/>
</dbReference>
<name>A0A1I8ISW8_9PLAT</name>
<dbReference type="PROSITE" id="PS50127">
    <property type="entry name" value="UBC_2"/>
    <property type="match status" value="1"/>
</dbReference>
<dbReference type="Gene3D" id="3.10.110.10">
    <property type="entry name" value="Ubiquitin Conjugating Enzyme"/>
    <property type="match status" value="1"/>
</dbReference>
<feature type="compositionally biased region" description="Low complexity" evidence="1">
    <location>
        <begin position="105"/>
        <end position="117"/>
    </location>
</feature>
<evidence type="ECO:0000259" key="2">
    <source>
        <dbReference type="PROSITE" id="PS50127"/>
    </source>
</evidence>
<dbReference type="InterPro" id="IPR016135">
    <property type="entry name" value="UBQ-conjugating_enzyme/RWD"/>
</dbReference>
<feature type="compositionally biased region" description="Low complexity" evidence="1">
    <location>
        <begin position="176"/>
        <end position="198"/>
    </location>
</feature>
<accession>A0A1I8ISW8</accession>
<dbReference type="WBParaSite" id="maker-uti_cns_0016145-snap-gene-0.1-mRNA-1">
    <property type="protein sequence ID" value="maker-uti_cns_0016145-snap-gene-0.1-mRNA-1"/>
    <property type="gene ID" value="maker-uti_cns_0016145-snap-gene-0.1"/>
</dbReference>
<evidence type="ECO:0000313" key="3">
    <source>
        <dbReference type="Proteomes" id="UP000095280"/>
    </source>
</evidence>
<reference evidence="4" key="1">
    <citation type="submission" date="2016-11" db="UniProtKB">
        <authorList>
            <consortium name="WormBaseParasite"/>
        </authorList>
    </citation>
    <scope>IDENTIFICATION</scope>
</reference>
<feature type="region of interest" description="Disordered" evidence="1">
    <location>
        <begin position="173"/>
        <end position="211"/>
    </location>
</feature>